<dbReference type="InterPro" id="IPR003719">
    <property type="entry name" value="Phenazine_PhzF-like"/>
</dbReference>
<comment type="similarity">
    <text evidence="1">Belongs to the PhzF family.</text>
</comment>
<dbReference type="Pfam" id="PF02567">
    <property type="entry name" value="PhzC-PhzF"/>
    <property type="match status" value="1"/>
</dbReference>
<dbReference type="PANTHER" id="PTHR13774:SF32">
    <property type="entry name" value="ANTISENSE-ENHANCING SEQUENCE 1"/>
    <property type="match status" value="1"/>
</dbReference>
<organism evidence="3 4">
    <name type="scientific">Maritalea mobilis</name>
    <dbReference type="NCBI Taxonomy" id="483324"/>
    <lineage>
        <taxon>Bacteria</taxon>
        <taxon>Pseudomonadati</taxon>
        <taxon>Pseudomonadota</taxon>
        <taxon>Alphaproteobacteria</taxon>
        <taxon>Hyphomicrobiales</taxon>
        <taxon>Devosiaceae</taxon>
        <taxon>Maritalea</taxon>
    </lineage>
</organism>
<dbReference type="GO" id="GO:0005737">
    <property type="term" value="C:cytoplasm"/>
    <property type="evidence" value="ECO:0007669"/>
    <property type="project" value="TreeGrafter"/>
</dbReference>
<dbReference type="OrthoDB" id="9788221at2"/>
<dbReference type="AlphaFoldDB" id="A0A4R6VVF0"/>
<evidence type="ECO:0000313" key="3">
    <source>
        <dbReference type="EMBL" id="TDQ66736.1"/>
    </source>
</evidence>
<protein>
    <submittedName>
        <fullName evidence="3">Trans-2,3-dihydro-3-hydroxyanthranilate isomerase</fullName>
    </submittedName>
</protein>
<keyword evidence="3" id="KW-0413">Isomerase</keyword>
<evidence type="ECO:0000256" key="2">
    <source>
        <dbReference type="PIRSR" id="PIRSR016184-1"/>
    </source>
</evidence>
<proteinExistence type="inferred from homology"/>
<dbReference type="NCBIfam" id="TIGR00654">
    <property type="entry name" value="PhzF_family"/>
    <property type="match status" value="1"/>
</dbReference>
<name>A0A4R6VVF0_9HYPH</name>
<keyword evidence="4" id="KW-1185">Reference proteome</keyword>
<dbReference type="GO" id="GO:0016853">
    <property type="term" value="F:isomerase activity"/>
    <property type="evidence" value="ECO:0007669"/>
    <property type="project" value="UniProtKB-KW"/>
</dbReference>
<gene>
    <name evidence="3" type="ORF">ATL17_0739</name>
</gene>
<evidence type="ECO:0000256" key="1">
    <source>
        <dbReference type="ARBA" id="ARBA00008270"/>
    </source>
</evidence>
<comment type="caution">
    <text evidence="3">The sequence shown here is derived from an EMBL/GenBank/DDBJ whole genome shotgun (WGS) entry which is preliminary data.</text>
</comment>
<dbReference type="SUPFAM" id="SSF54506">
    <property type="entry name" value="Diaminopimelate epimerase-like"/>
    <property type="match status" value="1"/>
</dbReference>
<dbReference type="RefSeq" id="WP_133571411.1">
    <property type="nucleotide sequence ID" value="NZ_SNYR01000001.1"/>
</dbReference>
<accession>A0A4R6VVF0</accession>
<reference evidence="3 4" key="1">
    <citation type="submission" date="2019-03" db="EMBL/GenBank/DDBJ databases">
        <title>Genomic Encyclopedia of Type Strains, Phase III (KMG-III): the genomes of soil and plant-associated and newly described type strains.</title>
        <authorList>
            <person name="Whitman W."/>
        </authorList>
    </citation>
    <scope>NUCLEOTIDE SEQUENCE [LARGE SCALE GENOMIC DNA]</scope>
    <source>
        <strain evidence="3 4">CGMCC 1.7002</strain>
    </source>
</reference>
<evidence type="ECO:0000313" key="4">
    <source>
        <dbReference type="Proteomes" id="UP000295391"/>
    </source>
</evidence>
<dbReference type="EMBL" id="SNYR01000001">
    <property type="protein sequence ID" value="TDQ66736.1"/>
    <property type="molecule type" value="Genomic_DNA"/>
</dbReference>
<dbReference type="Proteomes" id="UP000295391">
    <property type="component" value="Unassembled WGS sequence"/>
</dbReference>
<feature type="active site" evidence="2">
    <location>
        <position position="46"/>
    </location>
</feature>
<sequence>MKYPFMIADVFTKERFAGNPLAIVFEADGMPDETMLKITREFNLSETIFVHKPQSVRHLAAVRIFTPRGELPFAGHPTIGASVALGLRHNTSAVRLAEKVGTVVSVMTPTGKKSGHARFGLPRLPEKVAEAPSSDLIASHLGLLPHHIGFDGMQPGVYSVSVPFLIVPVQDASVLKEVRIQRRGWAEMFNLGVNGVFLYCPTPAEDGNDYAARCFVDLNGLGEDPATGSAVSCMIGHLADHGKFGEGQTDFIVRQGKEMGRPSFIEAQVKFENGQMVHAGLGGHVVINAQGELDLLS</sequence>
<dbReference type="Gene3D" id="3.10.310.10">
    <property type="entry name" value="Diaminopimelate Epimerase, Chain A, domain 1"/>
    <property type="match status" value="2"/>
</dbReference>
<dbReference type="PANTHER" id="PTHR13774">
    <property type="entry name" value="PHENAZINE BIOSYNTHESIS PROTEIN"/>
    <property type="match status" value="1"/>
</dbReference>
<dbReference type="PIRSF" id="PIRSF016184">
    <property type="entry name" value="PhzC_PhzF"/>
    <property type="match status" value="1"/>
</dbReference>